<comment type="caution">
    <text evidence="1">The sequence shown here is derived from an EMBL/GenBank/DDBJ whole genome shotgun (WGS) entry which is preliminary data.</text>
</comment>
<evidence type="ECO:0000313" key="2">
    <source>
        <dbReference type="Proteomes" id="UP001221757"/>
    </source>
</evidence>
<proteinExistence type="predicted"/>
<gene>
    <name evidence="1" type="ORF">B0H17DRAFT_1040331</name>
</gene>
<evidence type="ECO:0000313" key="1">
    <source>
        <dbReference type="EMBL" id="KAJ7703992.1"/>
    </source>
</evidence>
<keyword evidence="2" id="KW-1185">Reference proteome</keyword>
<dbReference type="EMBL" id="JARKIE010000011">
    <property type="protein sequence ID" value="KAJ7703992.1"/>
    <property type="molecule type" value="Genomic_DNA"/>
</dbReference>
<dbReference type="Proteomes" id="UP001221757">
    <property type="component" value="Unassembled WGS sequence"/>
</dbReference>
<accession>A0AAD7GS06</accession>
<dbReference type="AlphaFoldDB" id="A0AAD7GS06"/>
<sequence>MLRLNRHFARKSLADFNISPSSRFNTSLLVTGTQAGTSMLSKYNPSAGKDGTVEHVTTHEVESDRWITHIALSPWMPVEGGQSM</sequence>
<name>A0AAD7GS06_MYCRO</name>
<organism evidence="1 2">
    <name type="scientific">Mycena rosella</name>
    <name type="common">Pink bonnet</name>
    <name type="synonym">Agaricus rosellus</name>
    <dbReference type="NCBI Taxonomy" id="1033263"/>
    <lineage>
        <taxon>Eukaryota</taxon>
        <taxon>Fungi</taxon>
        <taxon>Dikarya</taxon>
        <taxon>Basidiomycota</taxon>
        <taxon>Agaricomycotina</taxon>
        <taxon>Agaricomycetes</taxon>
        <taxon>Agaricomycetidae</taxon>
        <taxon>Agaricales</taxon>
        <taxon>Marasmiineae</taxon>
        <taxon>Mycenaceae</taxon>
        <taxon>Mycena</taxon>
    </lineage>
</organism>
<protein>
    <submittedName>
        <fullName evidence="1">Uncharacterized protein</fullName>
    </submittedName>
</protein>
<reference evidence="1" key="1">
    <citation type="submission" date="2023-03" db="EMBL/GenBank/DDBJ databases">
        <title>Massive genome expansion in bonnet fungi (Mycena s.s.) driven by repeated elements and novel gene families across ecological guilds.</title>
        <authorList>
            <consortium name="Lawrence Berkeley National Laboratory"/>
            <person name="Harder C.B."/>
            <person name="Miyauchi S."/>
            <person name="Viragh M."/>
            <person name="Kuo A."/>
            <person name="Thoen E."/>
            <person name="Andreopoulos B."/>
            <person name="Lu D."/>
            <person name="Skrede I."/>
            <person name="Drula E."/>
            <person name="Henrissat B."/>
            <person name="Morin E."/>
            <person name="Kohler A."/>
            <person name="Barry K."/>
            <person name="LaButti K."/>
            <person name="Morin E."/>
            <person name="Salamov A."/>
            <person name="Lipzen A."/>
            <person name="Mereny Z."/>
            <person name="Hegedus B."/>
            <person name="Baldrian P."/>
            <person name="Stursova M."/>
            <person name="Weitz H."/>
            <person name="Taylor A."/>
            <person name="Grigoriev I.V."/>
            <person name="Nagy L.G."/>
            <person name="Martin F."/>
            <person name="Kauserud H."/>
        </authorList>
    </citation>
    <scope>NUCLEOTIDE SEQUENCE</scope>
    <source>
        <strain evidence="1">CBHHK067</strain>
    </source>
</reference>